<evidence type="ECO:0000313" key="3">
    <source>
        <dbReference type="Proteomes" id="UP000515908"/>
    </source>
</evidence>
<proteinExistence type="predicted"/>
<accession>A0A7G2CN01</accession>
<gene>
    <name evidence="2" type="ORF">ADEAN_000874900</name>
</gene>
<evidence type="ECO:0000313" key="2">
    <source>
        <dbReference type="EMBL" id="CAD2221218.1"/>
    </source>
</evidence>
<feature type="region of interest" description="Disordered" evidence="1">
    <location>
        <begin position="47"/>
        <end position="69"/>
    </location>
</feature>
<dbReference type="AlphaFoldDB" id="A0A7G2CN01"/>
<feature type="region of interest" description="Disordered" evidence="1">
    <location>
        <begin position="108"/>
        <end position="133"/>
    </location>
</feature>
<reference evidence="2 3" key="1">
    <citation type="submission" date="2020-08" db="EMBL/GenBank/DDBJ databases">
        <authorList>
            <person name="Newling K."/>
            <person name="Davey J."/>
            <person name="Forrester S."/>
        </authorList>
    </citation>
    <scope>NUCLEOTIDE SEQUENCE [LARGE SCALE GENOMIC DNA]</scope>
    <source>
        <strain evidence="3">Crithidia deanei Carvalho (ATCC PRA-265)</strain>
    </source>
</reference>
<name>A0A7G2CN01_9TRYP</name>
<protein>
    <submittedName>
        <fullName evidence="2">Uncharacterized protein</fullName>
    </submittedName>
</protein>
<organism evidence="2 3">
    <name type="scientific">Angomonas deanei</name>
    <dbReference type="NCBI Taxonomy" id="59799"/>
    <lineage>
        <taxon>Eukaryota</taxon>
        <taxon>Discoba</taxon>
        <taxon>Euglenozoa</taxon>
        <taxon>Kinetoplastea</taxon>
        <taxon>Metakinetoplastina</taxon>
        <taxon>Trypanosomatida</taxon>
        <taxon>Trypanosomatidae</taxon>
        <taxon>Strigomonadinae</taxon>
        <taxon>Angomonas</taxon>
    </lineage>
</organism>
<keyword evidence="3" id="KW-1185">Reference proteome</keyword>
<dbReference type="VEuPathDB" id="TriTrypDB:ADEAN_000874900"/>
<feature type="compositionally biased region" description="Low complexity" evidence="1">
    <location>
        <begin position="52"/>
        <end position="69"/>
    </location>
</feature>
<sequence length="306" mass="35107">MHSLVTQCALLVCHDGDNDGRLAAEGVQDMMLWAHAFVRTMKDFTKHIKSRNPNPNNNNTSDSSSDTSLSLNASYLRDPSWWSLFSAIPLPQQLDYYENKENILTQDALTDCSEEEKEKKETENNIDEANNNNNNKEEEALMHFVCSRPFPRIDVCYCFIQRLLQVSLLLDSFLFSKGLQNNENENNNREEECDAVRGVLVSLVEATRQVIQQVMKVVSLSENNNHHHQKKEKSISKTMEHFFDAVLLLLPNGTVILKDHTGGTVWETYLSHRHHENETNNNNNEIILKYAERLLCNEDSPISQLS</sequence>
<dbReference type="EMBL" id="LR877164">
    <property type="protein sequence ID" value="CAD2221218.1"/>
    <property type="molecule type" value="Genomic_DNA"/>
</dbReference>
<evidence type="ECO:0000256" key="1">
    <source>
        <dbReference type="SAM" id="MobiDB-lite"/>
    </source>
</evidence>
<dbReference type="Proteomes" id="UP000515908">
    <property type="component" value="Chromosome 20"/>
</dbReference>